<dbReference type="InterPro" id="IPR000917">
    <property type="entry name" value="Sulfatase_N"/>
</dbReference>
<dbReference type="AlphaFoldDB" id="A0A6P1M6D7"/>
<reference evidence="4 5" key="1">
    <citation type="submission" date="2020-01" db="EMBL/GenBank/DDBJ databases">
        <title>Ponticoccus aerotolerans gen. nov., sp. nov., an anaerobic bacterium and proposal of Ponticoccusceae fam. nov., Ponticoccusles ord. nov. and Ponticoccuse classis nov. in the phylum Kiritimatiellaeota.</title>
        <authorList>
            <person name="Zhou L.Y."/>
            <person name="Du Z.J."/>
        </authorList>
    </citation>
    <scope>NUCLEOTIDE SEQUENCE [LARGE SCALE GENOMIC DNA]</scope>
    <source>
        <strain evidence="4 5">S-5007</strain>
    </source>
</reference>
<dbReference type="SUPFAM" id="SSF53649">
    <property type="entry name" value="Alkaline phosphatase-like"/>
    <property type="match status" value="1"/>
</dbReference>
<protein>
    <submittedName>
        <fullName evidence="4">Sulfatase-like hydrolase/transferase</fullName>
    </submittedName>
</protein>
<keyword evidence="5" id="KW-1185">Reference proteome</keyword>
<accession>A0A6P1M6D7</accession>
<dbReference type="GO" id="GO:0004065">
    <property type="term" value="F:arylsulfatase activity"/>
    <property type="evidence" value="ECO:0007669"/>
    <property type="project" value="TreeGrafter"/>
</dbReference>
<keyword evidence="4" id="KW-0808">Transferase</keyword>
<sequence length="483" mass="54592">MNKRNIAKIGLVGVSACVSGWGGQVFGEEHARPNIVFMLADDHGPWAFGRGGSSDAITPNLDRLADEGGVFTHLFGPAAVCSPGRACLITGRYSTEVGVPDYLGEDPQIGLEQDFMTWPSLLKDAGYATALFGKWHLGEQDRHHPTAHGYQEFKGWRIGAGISKDPVIEIDGEDVKVKGYTPDILADYGVDFIKRHKDAPFLLSVHFWAPHANHGVKTEGDRTWLPLKDEDWLLFKDLDPVIPNPDYPKLDIHRVKRMTREYLASVHSVDRNVGRIMAVLDELHLADNTIVIYTADNGFNIGHNGIWHKGNGRKILTNNRSARPNLWDNSVRLPGIIRWPGVVASGEVYTDTVTSLDWFPTLCAAAGVDCSAYPVRGRNLYGFLQGRSADWNNSFFGQYKMWDWNQGGADMRTYRTPRWKLVRDFNGVISDELYYLYEDPSEWHNLIDVNEPQVQKYREMLNRKLMEQMREIDDPSLPDSHRD</sequence>
<dbReference type="EMBL" id="CP047593">
    <property type="protein sequence ID" value="QHI69427.1"/>
    <property type="molecule type" value="Genomic_DNA"/>
</dbReference>
<evidence type="ECO:0000313" key="5">
    <source>
        <dbReference type="Proteomes" id="UP000464954"/>
    </source>
</evidence>
<dbReference type="Pfam" id="PF00884">
    <property type="entry name" value="Sulfatase"/>
    <property type="match status" value="1"/>
</dbReference>
<feature type="domain" description="Sulfatase N-terminal" evidence="3">
    <location>
        <begin position="33"/>
        <end position="368"/>
    </location>
</feature>
<dbReference type="Proteomes" id="UP000464954">
    <property type="component" value="Chromosome"/>
</dbReference>
<evidence type="ECO:0000256" key="1">
    <source>
        <dbReference type="ARBA" id="ARBA00008779"/>
    </source>
</evidence>
<dbReference type="Gene3D" id="3.40.720.10">
    <property type="entry name" value="Alkaline Phosphatase, subunit A"/>
    <property type="match status" value="1"/>
</dbReference>
<dbReference type="PANTHER" id="PTHR42693">
    <property type="entry name" value="ARYLSULFATASE FAMILY MEMBER"/>
    <property type="match status" value="1"/>
</dbReference>
<proteinExistence type="inferred from homology"/>
<comment type="similarity">
    <text evidence="1">Belongs to the sulfatase family.</text>
</comment>
<dbReference type="GO" id="GO:0016740">
    <property type="term" value="F:transferase activity"/>
    <property type="evidence" value="ECO:0007669"/>
    <property type="project" value="UniProtKB-KW"/>
</dbReference>
<name>A0A6P1M6D7_9BACT</name>
<dbReference type="KEGG" id="taer:GT409_08155"/>
<dbReference type="PANTHER" id="PTHR42693:SF53">
    <property type="entry name" value="ENDO-4-O-SULFATASE"/>
    <property type="match status" value="1"/>
</dbReference>
<keyword evidence="2 4" id="KW-0378">Hydrolase</keyword>
<evidence type="ECO:0000256" key="2">
    <source>
        <dbReference type="ARBA" id="ARBA00022801"/>
    </source>
</evidence>
<organism evidence="4 5">
    <name type="scientific">Tichowtungia aerotolerans</name>
    <dbReference type="NCBI Taxonomy" id="2697043"/>
    <lineage>
        <taxon>Bacteria</taxon>
        <taxon>Pseudomonadati</taxon>
        <taxon>Kiritimatiellota</taxon>
        <taxon>Tichowtungiia</taxon>
        <taxon>Tichowtungiales</taxon>
        <taxon>Tichowtungiaceae</taxon>
        <taxon>Tichowtungia</taxon>
    </lineage>
</organism>
<evidence type="ECO:0000313" key="4">
    <source>
        <dbReference type="EMBL" id="QHI69427.1"/>
    </source>
</evidence>
<evidence type="ECO:0000259" key="3">
    <source>
        <dbReference type="Pfam" id="PF00884"/>
    </source>
</evidence>
<dbReference type="InterPro" id="IPR050738">
    <property type="entry name" value="Sulfatase"/>
</dbReference>
<dbReference type="InterPro" id="IPR017850">
    <property type="entry name" value="Alkaline_phosphatase_core_sf"/>
</dbReference>
<gene>
    <name evidence="4" type="ORF">GT409_08155</name>
</gene>
<dbReference type="RefSeq" id="WP_160628609.1">
    <property type="nucleotide sequence ID" value="NZ_CP047593.1"/>
</dbReference>